<accession>M2BLC9</accession>
<dbReference type="HOGENOM" id="CLU_057504_0_2_12"/>
<dbReference type="PANTHER" id="PTHR41317">
    <property type="entry name" value="PD-(D_E)XK NUCLEASE FAMILY TRANSPOSASE"/>
    <property type="match status" value="1"/>
</dbReference>
<protein>
    <recommendedName>
        <fullName evidence="3">Transposase (putative) YhgA-like domain-containing protein</fullName>
    </recommendedName>
</protein>
<name>M2BLC9_TREDN</name>
<comment type="caution">
    <text evidence="1">The sequence shown here is derived from an EMBL/GenBank/DDBJ whole genome shotgun (WGS) entry which is preliminary data.</text>
</comment>
<organism evidence="1 2">
    <name type="scientific">Treponema denticola SP33</name>
    <dbReference type="NCBI Taxonomy" id="999437"/>
    <lineage>
        <taxon>Bacteria</taxon>
        <taxon>Pseudomonadati</taxon>
        <taxon>Spirochaetota</taxon>
        <taxon>Spirochaetia</taxon>
        <taxon>Spirochaetales</taxon>
        <taxon>Treponemataceae</taxon>
        <taxon>Treponema</taxon>
    </lineage>
</organism>
<dbReference type="NCBIfam" id="TIGR01784">
    <property type="entry name" value="T_den_put_tspse"/>
    <property type="match status" value="1"/>
</dbReference>
<proteinExistence type="predicted"/>
<dbReference type="RefSeq" id="WP_010694619.1">
    <property type="nucleotide sequence ID" value="NZ_KB442453.1"/>
</dbReference>
<dbReference type="Proteomes" id="UP000016183">
    <property type="component" value="Unassembled WGS sequence"/>
</dbReference>
<dbReference type="PANTHER" id="PTHR41317:SF1">
    <property type="entry name" value="PD-(D_E)XK NUCLEASE FAMILY TRANSPOSASE"/>
    <property type="match status" value="1"/>
</dbReference>
<reference evidence="1 2" key="1">
    <citation type="submission" date="2012-01" db="EMBL/GenBank/DDBJ databases">
        <title>The Genome Sequence of Treponema denticola SP33.</title>
        <authorList>
            <consortium name="The Broad Institute Genome Sequencing Platform"/>
            <person name="Earl A."/>
            <person name="Ward D."/>
            <person name="Feldgarden M."/>
            <person name="Gevers D."/>
            <person name="Blanton J.M."/>
            <person name="Fenno C.J."/>
            <person name="Baranova O.V."/>
            <person name="Mathney J."/>
            <person name="Dewhirst F.E."/>
            <person name="Izard J."/>
            <person name="Young S.K."/>
            <person name="Zeng Q."/>
            <person name="Gargeya S."/>
            <person name="Fitzgerald M."/>
            <person name="Haas B."/>
            <person name="Abouelleil A."/>
            <person name="Alvarado L."/>
            <person name="Arachchi H.M."/>
            <person name="Berlin A."/>
            <person name="Chapman S.B."/>
            <person name="Gearin G."/>
            <person name="Goldberg J."/>
            <person name="Griggs A."/>
            <person name="Gujja S."/>
            <person name="Hansen M."/>
            <person name="Heiman D."/>
            <person name="Howarth C."/>
            <person name="Larimer J."/>
            <person name="Lui A."/>
            <person name="MacDonald P.J.P."/>
            <person name="McCowen C."/>
            <person name="Montmayeur A."/>
            <person name="Murphy C."/>
            <person name="Neiman D."/>
            <person name="Pearson M."/>
            <person name="Priest M."/>
            <person name="Roberts A."/>
            <person name="Saif S."/>
            <person name="Shea T."/>
            <person name="Sisk P."/>
            <person name="Stolte C."/>
            <person name="Sykes S."/>
            <person name="Wortman J."/>
            <person name="Nusbaum C."/>
            <person name="Birren B."/>
        </authorList>
    </citation>
    <scope>NUCLEOTIDE SEQUENCE [LARGE SCALE GENOMIC DNA]</scope>
    <source>
        <strain evidence="1 2">SP33</strain>
    </source>
</reference>
<dbReference type="PATRIC" id="fig|999437.3.peg.994"/>
<evidence type="ECO:0008006" key="3">
    <source>
        <dbReference type="Google" id="ProtNLM"/>
    </source>
</evidence>
<evidence type="ECO:0000313" key="1">
    <source>
        <dbReference type="EMBL" id="EMB25847.1"/>
    </source>
</evidence>
<dbReference type="OrthoDB" id="9803508at2"/>
<sequence>MNKLFKITLRNDYAFKRVFGVEENKDVLQDLLECILEIPPESIAGLELLDKEFQKELLSEKLGILDVKLRLKEGTFVDIEIQNSWHFDFPERTLYYWSKMYNENIKQGQDYTKLPKCITINLIGKGFNKNKRLHNKYLVLEQDTKEPLASKLEIHILNLAKARLLEGSQFRDKKIKRLLNWLKFIETDDREVRNMLAQESPMMRKASTTIEVMEMSPRDKWLYDSRMKYEHDRASCINEGYRQGIEVGILQGEIKGRQEGFADGSYQKALETAKNLLGLGLSIENIAKATGLTKEEVENI</sequence>
<dbReference type="InterPro" id="IPR010106">
    <property type="entry name" value="RpnA"/>
</dbReference>
<evidence type="ECO:0000313" key="2">
    <source>
        <dbReference type="Proteomes" id="UP000016183"/>
    </source>
</evidence>
<dbReference type="EMBL" id="AGDZ01000018">
    <property type="protein sequence ID" value="EMB25847.1"/>
    <property type="molecule type" value="Genomic_DNA"/>
</dbReference>
<dbReference type="Pfam" id="PF12784">
    <property type="entry name" value="PDDEXK_2"/>
    <property type="match status" value="1"/>
</dbReference>
<dbReference type="AlphaFoldDB" id="M2BLC9"/>
<gene>
    <name evidence="1" type="ORF">HMPREF9733_00979</name>
</gene>